<gene>
    <name evidence="1" type="ORF">BLL52_4296</name>
</gene>
<protein>
    <submittedName>
        <fullName evidence="1">Uncharacterized protein</fullName>
    </submittedName>
</protein>
<dbReference type="InterPro" id="IPR058701">
    <property type="entry name" value="PhiTE_072-like"/>
</dbReference>
<dbReference type="AlphaFoldDB" id="A0A1Q8Y8Z1"/>
<evidence type="ECO:0000313" key="2">
    <source>
        <dbReference type="Proteomes" id="UP000185911"/>
    </source>
</evidence>
<dbReference type="Proteomes" id="UP000185911">
    <property type="component" value="Unassembled WGS sequence"/>
</dbReference>
<organism evidence="1 2">
    <name type="scientific">Rhodoferax antarcticus ANT.BR</name>
    <dbReference type="NCBI Taxonomy" id="1111071"/>
    <lineage>
        <taxon>Bacteria</taxon>
        <taxon>Pseudomonadati</taxon>
        <taxon>Pseudomonadota</taxon>
        <taxon>Betaproteobacteria</taxon>
        <taxon>Burkholderiales</taxon>
        <taxon>Comamonadaceae</taxon>
        <taxon>Rhodoferax</taxon>
    </lineage>
</organism>
<sequence length="121" mass="13237">MRIETNTAKVFTIFDAPKLDPINVVMMDYGGGAGRLIVACYGDSWTGYWGAMGTTLEDFVCSGEADYIAGKMEPQLGKRTKSKAAYLLRIVEAVREALRFNAEMTAAVRVDCPVFGLKGEK</sequence>
<dbReference type="Pfam" id="PF26211">
    <property type="entry name" value="Phage_phiTE_072"/>
    <property type="match status" value="1"/>
</dbReference>
<dbReference type="RefSeq" id="WP_075588323.1">
    <property type="nucleotide sequence ID" value="NZ_MSYM01000020.1"/>
</dbReference>
<reference evidence="1 2" key="1">
    <citation type="submission" date="2017-01" db="EMBL/GenBank/DDBJ databases">
        <title>Genome sequence of Rhodoferax antarcticus ANT.BR, a psychrophilic purple nonsulfur bacterium from an Antarctic microbial mat.</title>
        <authorList>
            <person name="Baker J."/>
            <person name="Riester C."/>
            <person name="Skinner B."/>
            <person name="Newell A."/>
            <person name="Swingley W."/>
            <person name="Madigan M."/>
            <person name="Jung D."/>
            <person name="Asao M."/>
            <person name="Chen M."/>
            <person name="Loughlin P."/>
            <person name="Pan H."/>
            <person name="Lin S."/>
            <person name="Li N."/>
            <person name="Shaw J."/>
            <person name="Prado M."/>
            <person name="Sherman C."/>
            <person name="Li X."/>
            <person name="Tang J."/>
            <person name="Blankenship R."/>
            <person name="Zhao T."/>
            <person name="Touchman J."/>
            <person name="Sattley M."/>
        </authorList>
    </citation>
    <scope>NUCLEOTIDE SEQUENCE [LARGE SCALE GENOMIC DNA]</scope>
    <source>
        <strain evidence="1 2">ANT.BR</strain>
    </source>
</reference>
<dbReference type="EMBL" id="MSYM01000020">
    <property type="protein sequence ID" value="OLP04463.1"/>
    <property type="molecule type" value="Genomic_DNA"/>
</dbReference>
<proteinExistence type="predicted"/>
<name>A0A1Q8Y8Z1_9BURK</name>
<keyword evidence="2" id="KW-1185">Reference proteome</keyword>
<comment type="caution">
    <text evidence="1">The sequence shown here is derived from an EMBL/GenBank/DDBJ whole genome shotgun (WGS) entry which is preliminary data.</text>
</comment>
<accession>A0A1Q8Y8Z1</accession>
<evidence type="ECO:0000313" key="1">
    <source>
        <dbReference type="EMBL" id="OLP04463.1"/>
    </source>
</evidence>